<protein>
    <recommendedName>
        <fullName evidence="5">Pentatricopeptide repeat-containing protein</fullName>
    </recommendedName>
</protein>
<dbReference type="InterPro" id="IPR002885">
    <property type="entry name" value="PPR_rpt"/>
</dbReference>
<feature type="repeat" description="PPR" evidence="2">
    <location>
        <begin position="307"/>
        <end position="341"/>
    </location>
</feature>
<accession>S8E840</accession>
<keyword evidence="1" id="KW-0677">Repeat</keyword>
<dbReference type="GO" id="GO:0009451">
    <property type="term" value="P:RNA modification"/>
    <property type="evidence" value="ECO:0007669"/>
    <property type="project" value="InterPro"/>
</dbReference>
<dbReference type="OrthoDB" id="867513at2759"/>
<dbReference type="PROSITE" id="PS51375">
    <property type="entry name" value="PPR"/>
    <property type="match status" value="5"/>
</dbReference>
<reference evidence="3 4" key="1">
    <citation type="journal article" date="2013" name="BMC Genomics">
        <title>The miniature genome of a carnivorous plant Genlisea aurea contains a low number of genes and short non-coding sequences.</title>
        <authorList>
            <person name="Leushkin E.V."/>
            <person name="Sutormin R.A."/>
            <person name="Nabieva E.R."/>
            <person name="Penin A.A."/>
            <person name="Kondrashov A.S."/>
            <person name="Logacheva M.D."/>
        </authorList>
    </citation>
    <scope>NUCLEOTIDE SEQUENCE [LARGE SCALE GENOMIC DNA]</scope>
</reference>
<dbReference type="Pfam" id="PF20431">
    <property type="entry name" value="E_motif"/>
    <property type="match status" value="1"/>
</dbReference>
<name>S8E840_9LAMI</name>
<feature type="repeat" description="PPR" evidence="2">
    <location>
        <begin position="206"/>
        <end position="241"/>
    </location>
</feature>
<evidence type="ECO:0008006" key="5">
    <source>
        <dbReference type="Google" id="ProtNLM"/>
    </source>
</evidence>
<dbReference type="FunFam" id="1.25.40.10:FF:000090">
    <property type="entry name" value="Pentatricopeptide repeat-containing protein, chloroplastic"/>
    <property type="match status" value="1"/>
</dbReference>
<dbReference type="PANTHER" id="PTHR47926:SF403">
    <property type="entry name" value="PENTACOTRIPEPTIDE-REPEAT REGION OF PRORP DOMAIN-CONTAINING PROTEIN"/>
    <property type="match status" value="1"/>
</dbReference>
<dbReference type="AlphaFoldDB" id="S8E840"/>
<evidence type="ECO:0000313" key="4">
    <source>
        <dbReference type="Proteomes" id="UP000015453"/>
    </source>
</evidence>
<dbReference type="Pfam" id="PF01535">
    <property type="entry name" value="PPR"/>
    <property type="match status" value="3"/>
</dbReference>
<dbReference type="NCBIfam" id="TIGR00756">
    <property type="entry name" value="PPR"/>
    <property type="match status" value="6"/>
</dbReference>
<gene>
    <name evidence="3" type="ORF">M569_06159</name>
</gene>
<organism evidence="3 4">
    <name type="scientific">Genlisea aurea</name>
    <dbReference type="NCBI Taxonomy" id="192259"/>
    <lineage>
        <taxon>Eukaryota</taxon>
        <taxon>Viridiplantae</taxon>
        <taxon>Streptophyta</taxon>
        <taxon>Embryophyta</taxon>
        <taxon>Tracheophyta</taxon>
        <taxon>Spermatophyta</taxon>
        <taxon>Magnoliopsida</taxon>
        <taxon>eudicotyledons</taxon>
        <taxon>Gunneridae</taxon>
        <taxon>Pentapetalae</taxon>
        <taxon>asterids</taxon>
        <taxon>lamiids</taxon>
        <taxon>Lamiales</taxon>
        <taxon>Lentibulariaceae</taxon>
        <taxon>Genlisea</taxon>
    </lineage>
</organism>
<dbReference type="Proteomes" id="UP000015453">
    <property type="component" value="Unassembled WGS sequence"/>
</dbReference>
<dbReference type="Pfam" id="PF13041">
    <property type="entry name" value="PPR_2"/>
    <property type="match status" value="3"/>
</dbReference>
<comment type="caution">
    <text evidence="3">The sequence shown here is derived from an EMBL/GenBank/DDBJ whole genome shotgun (WGS) entry which is preliminary data.</text>
</comment>
<dbReference type="EMBL" id="AUSU01002532">
    <property type="protein sequence ID" value="EPS68612.1"/>
    <property type="molecule type" value="Genomic_DNA"/>
</dbReference>
<dbReference type="InterPro" id="IPR046960">
    <property type="entry name" value="PPR_At4g14850-like_plant"/>
</dbReference>
<proteinExistence type="predicted"/>
<dbReference type="Gene3D" id="1.25.40.10">
    <property type="entry name" value="Tetratricopeptide repeat domain"/>
    <property type="match status" value="4"/>
</dbReference>
<dbReference type="InterPro" id="IPR011990">
    <property type="entry name" value="TPR-like_helical_dom_sf"/>
</dbReference>
<sequence length="480" mass="53832">PDVASWNAMIRGYAYNGPSARCLFLFDEMTLRCLEPNDFTYPYVFKACSNMGLFHVGEKMHSRVIKSGFLASFSVGNAIFDMYVQKAESSSSKGNWGLEEIRMVFHDIGEKSIESWNKMLGKYASSGDVKNARSLFDEMPQKDVVTWNTMISAYAKARDAANAEDLFRRMPEKKTVVTWTAMLGLYSGTGDVETARAFFDRMPHRNVVSWNCMMSIYNKNGAFRCAVDLLLEMLSENEVKPDSFTFVAALTACSNLNDLESGRWVHSLITDWNAMVVIVGTALFEMYANCGDIHRAFPVFIKIRQKDVFAYNVMIKSLAVHGRPTDAMQLFGLMQRGGLKPNDHSFSSALFACSHGGLVYEAQKIFNDMGKPKLEHYCLMVDLLCRNDQTGEAEDLVKAMNVEPDVAIWGALLQGCRDRGDVRLAEVVINKAMELKSDESGVHVLLSNIHASVGQWEDALRARSQMEDNGMVKRRGSSRV</sequence>
<feature type="non-terminal residue" evidence="3">
    <location>
        <position position="1"/>
    </location>
</feature>
<feature type="non-terminal residue" evidence="3">
    <location>
        <position position="480"/>
    </location>
</feature>
<dbReference type="GO" id="GO:0003723">
    <property type="term" value="F:RNA binding"/>
    <property type="evidence" value="ECO:0007669"/>
    <property type="project" value="InterPro"/>
</dbReference>
<feature type="repeat" description="PPR" evidence="2">
    <location>
        <begin position="112"/>
        <end position="142"/>
    </location>
</feature>
<dbReference type="InterPro" id="IPR046848">
    <property type="entry name" value="E_motif"/>
</dbReference>
<evidence type="ECO:0000256" key="1">
    <source>
        <dbReference type="ARBA" id="ARBA00022737"/>
    </source>
</evidence>
<keyword evidence="4" id="KW-1185">Reference proteome</keyword>
<feature type="repeat" description="PPR" evidence="2">
    <location>
        <begin position="2"/>
        <end position="36"/>
    </location>
</feature>
<dbReference type="PANTHER" id="PTHR47926">
    <property type="entry name" value="PENTATRICOPEPTIDE REPEAT-CONTAINING PROTEIN"/>
    <property type="match status" value="1"/>
</dbReference>
<dbReference type="SUPFAM" id="SSF48452">
    <property type="entry name" value="TPR-like"/>
    <property type="match status" value="1"/>
</dbReference>
<evidence type="ECO:0000256" key="2">
    <source>
        <dbReference type="PROSITE-ProRule" id="PRU00708"/>
    </source>
</evidence>
<evidence type="ECO:0000313" key="3">
    <source>
        <dbReference type="EMBL" id="EPS68612.1"/>
    </source>
</evidence>
<feature type="repeat" description="PPR" evidence="2">
    <location>
        <begin position="143"/>
        <end position="177"/>
    </location>
</feature>